<dbReference type="PANTHER" id="PTHR21505:SF12">
    <property type="entry name" value="MADF DOMAIN-CONTAINING PROTEIN-RELATED"/>
    <property type="match status" value="1"/>
</dbReference>
<reference evidence="3 4" key="1">
    <citation type="submission" date="2019-08" db="EMBL/GenBank/DDBJ databases">
        <title>Whole genome of Aphis craccivora.</title>
        <authorList>
            <person name="Voronova N.V."/>
            <person name="Shulinski R.S."/>
            <person name="Bandarenka Y.V."/>
            <person name="Zhorov D.G."/>
            <person name="Warner D."/>
        </authorList>
    </citation>
    <scope>NUCLEOTIDE SEQUENCE [LARGE SCALE GENOMIC DNA]</scope>
    <source>
        <strain evidence="3">180601</strain>
        <tissue evidence="3">Whole Body</tissue>
    </source>
</reference>
<feature type="region of interest" description="Disordered" evidence="1">
    <location>
        <begin position="347"/>
        <end position="391"/>
    </location>
</feature>
<sequence length="411" mass="46508">LKWSESVMLKFLELYHKHDCLWNHRLDTYKNRDARESALGSIIKEMEIDGLTIADLKNKIKTIRTMYKKEHSLVCKSKKSGMSTDEIYVPKLFWYKTADLFLNNVTNSRDTSSNFVTALIIPSTLLIPTAIGRSKTLNLETKMPNAFSTMRRARDKRGKASSATNTPFLGKCNLFSTSSNAAFNDDFAKTAASFARPFNLKQHDEAESELIEKELENPDESTSSSAFIGNVTTQKEVMHVENIETANPSTPILSKRKNVFRTPQNRKRKMVNDNISSISAVIDKLDNVVQNNKNETDNEFDIFGKHIAVQLKEMPLYDAIMCQEQIQTIMRQKRLELLTRQSSCHTTLSSGISPIRQTTPSPSCSNATEEEYWSSSVSNPPCTGEERGEDTLQSSDILAKALYDILNDNYK</sequence>
<organism evidence="3 4">
    <name type="scientific">Aphis craccivora</name>
    <name type="common">Cowpea aphid</name>
    <dbReference type="NCBI Taxonomy" id="307492"/>
    <lineage>
        <taxon>Eukaryota</taxon>
        <taxon>Metazoa</taxon>
        <taxon>Ecdysozoa</taxon>
        <taxon>Arthropoda</taxon>
        <taxon>Hexapoda</taxon>
        <taxon>Insecta</taxon>
        <taxon>Pterygota</taxon>
        <taxon>Neoptera</taxon>
        <taxon>Paraneoptera</taxon>
        <taxon>Hemiptera</taxon>
        <taxon>Sternorrhyncha</taxon>
        <taxon>Aphidomorpha</taxon>
        <taxon>Aphidoidea</taxon>
        <taxon>Aphididae</taxon>
        <taxon>Aphidini</taxon>
        <taxon>Aphis</taxon>
        <taxon>Aphis</taxon>
    </lineage>
</organism>
<feature type="compositionally biased region" description="Polar residues" evidence="1">
    <location>
        <begin position="347"/>
        <end position="381"/>
    </location>
</feature>
<dbReference type="InterPro" id="IPR006578">
    <property type="entry name" value="MADF-dom"/>
</dbReference>
<evidence type="ECO:0000256" key="1">
    <source>
        <dbReference type="SAM" id="MobiDB-lite"/>
    </source>
</evidence>
<dbReference type="SMART" id="SM00595">
    <property type="entry name" value="MADF"/>
    <property type="match status" value="1"/>
</dbReference>
<evidence type="ECO:0000313" key="3">
    <source>
        <dbReference type="EMBL" id="KAF0712569.1"/>
    </source>
</evidence>
<dbReference type="PROSITE" id="PS51029">
    <property type="entry name" value="MADF"/>
    <property type="match status" value="1"/>
</dbReference>
<dbReference type="AlphaFoldDB" id="A0A6G0VXV0"/>
<dbReference type="EMBL" id="VUJU01010882">
    <property type="protein sequence ID" value="KAF0712569.1"/>
    <property type="molecule type" value="Genomic_DNA"/>
</dbReference>
<feature type="domain" description="MADF" evidence="2">
    <location>
        <begin position="10"/>
        <end position="107"/>
    </location>
</feature>
<keyword evidence="4" id="KW-1185">Reference proteome</keyword>
<comment type="caution">
    <text evidence="3">The sequence shown here is derived from an EMBL/GenBank/DDBJ whole genome shotgun (WGS) entry which is preliminary data.</text>
</comment>
<dbReference type="OrthoDB" id="6629625at2759"/>
<feature type="non-terminal residue" evidence="3">
    <location>
        <position position="1"/>
    </location>
</feature>
<proteinExistence type="predicted"/>
<accession>A0A6G0VXV0</accession>
<protein>
    <submittedName>
        <fullName evidence="3">MADF domain-containing protein</fullName>
    </submittedName>
</protein>
<gene>
    <name evidence="3" type="ORF">FWK35_00026767</name>
</gene>
<dbReference type="Proteomes" id="UP000478052">
    <property type="component" value="Unassembled WGS sequence"/>
</dbReference>
<name>A0A6G0VXV0_APHCR</name>
<dbReference type="Pfam" id="PF10545">
    <property type="entry name" value="MADF_DNA_bdg"/>
    <property type="match status" value="1"/>
</dbReference>
<evidence type="ECO:0000313" key="4">
    <source>
        <dbReference type="Proteomes" id="UP000478052"/>
    </source>
</evidence>
<evidence type="ECO:0000259" key="2">
    <source>
        <dbReference type="PROSITE" id="PS51029"/>
    </source>
</evidence>
<dbReference type="PANTHER" id="PTHR21505">
    <property type="entry name" value="MADF DOMAIN-CONTAINING PROTEIN-RELATED"/>
    <property type="match status" value="1"/>
</dbReference>